<name>A0A0F0LNE8_9MICO</name>
<evidence type="ECO:0000259" key="7">
    <source>
        <dbReference type="Pfam" id="PF09924"/>
    </source>
</evidence>
<evidence type="ECO:0000313" key="9">
    <source>
        <dbReference type="Proteomes" id="UP000033740"/>
    </source>
</evidence>
<sequence>MRHVLSRLARSSLRYPLSLALAAAALGAGVARATWASEVELQGAHFSVLSWILLIVSVATAERLVSSRWAFSVAAAATAAGVVAAWGVLSAAAALGEPMSQEALGYQVWTPSVTSAALLVAVSSRLRPAPRRTLRWVVGTGVVALLLMSGHASDVARILAALAAVPVATIGRPAVLGTDWRPSVQTRWRSVLASILVIVASALALGSVSPNATGVLAWTGAAIDPIVAPIASVLLVVSAVLIMRGRILGIILGGTALAAVAANTAIEWIVRPMLDGEIIWRGLTGEEAELLIIVLLSGGLPTSAALLLALGARKVVRRPAPVATALDRRRLHAALKASGDTTFAHMATWAGNSLWFGVDGSAVAYRVRDGIAFTVGDPISDDPRLALRSFAAFCESRGWTPVFYSIHDESASVLQAEGWTRIPVGTDAVIDVEDFTLSGRRRTDLRTAVNRAGRERVSAVWTTYADAAPSVRGQVDALCAGWADDKRLPEMGFTLGGLAELTDPEVRLMLAIGADGRVQVVTSWLPLHRDGELVGWTLDVMRRDRGAMPGAMEFAIVSTVQQAAADGLKTIGLSGTPLAAHEGQQAGWLSRRMSRLLEPSYGFSSLERFKAKFGARHEALWMSYPQPLHLPRIGPALLRTYVPSLKLTQVVRALRVPS</sequence>
<dbReference type="GO" id="GO:0050071">
    <property type="term" value="F:phosphatidylglycerol lysyltransferase activity"/>
    <property type="evidence" value="ECO:0007669"/>
    <property type="project" value="UniProtKB-EC"/>
</dbReference>
<dbReference type="PANTHER" id="PTHR34697:SF2">
    <property type="entry name" value="PHOSPHATIDYLGLYCEROL LYSYLTRANSFERASE"/>
    <property type="match status" value="1"/>
</dbReference>
<feature type="transmembrane region" description="Helical" evidence="6">
    <location>
        <begin position="190"/>
        <end position="209"/>
    </location>
</feature>
<keyword evidence="8" id="KW-0808">Transferase</keyword>
<evidence type="ECO:0000313" key="8">
    <source>
        <dbReference type="EMBL" id="KJL33790.1"/>
    </source>
</evidence>
<evidence type="ECO:0000256" key="1">
    <source>
        <dbReference type="ARBA" id="ARBA00004651"/>
    </source>
</evidence>
<keyword evidence="2" id="KW-1003">Cell membrane</keyword>
<feature type="transmembrane region" description="Helical" evidence="6">
    <location>
        <begin position="158"/>
        <end position="178"/>
    </location>
</feature>
<evidence type="ECO:0000256" key="4">
    <source>
        <dbReference type="ARBA" id="ARBA00022989"/>
    </source>
</evidence>
<feature type="transmembrane region" description="Helical" evidence="6">
    <location>
        <begin position="215"/>
        <end position="241"/>
    </location>
</feature>
<dbReference type="EC" id="2.3.2.3" evidence="8"/>
<feature type="domain" description="Phosphatidylglycerol lysyltransferase C-terminal" evidence="7">
    <location>
        <begin position="334"/>
        <end position="623"/>
    </location>
</feature>
<comment type="subcellular location">
    <subcellularLocation>
        <location evidence="1">Cell membrane</location>
        <topology evidence="1">Multi-pass membrane protein</topology>
    </subcellularLocation>
</comment>
<organism evidence="8 9">
    <name type="scientific">Microbacterium azadirachtae</name>
    <dbReference type="NCBI Taxonomy" id="582680"/>
    <lineage>
        <taxon>Bacteria</taxon>
        <taxon>Bacillati</taxon>
        <taxon>Actinomycetota</taxon>
        <taxon>Actinomycetes</taxon>
        <taxon>Micrococcales</taxon>
        <taxon>Microbacteriaceae</taxon>
        <taxon>Microbacterium</taxon>
    </lineage>
</organism>
<dbReference type="InterPro" id="IPR051211">
    <property type="entry name" value="PG_lysyltransferase"/>
</dbReference>
<dbReference type="GO" id="GO:0055091">
    <property type="term" value="P:phospholipid homeostasis"/>
    <property type="evidence" value="ECO:0007669"/>
    <property type="project" value="TreeGrafter"/>
</dbReference>
<dbReference type="EMBL" id="JYIX01000032">
    <property type="protein sequence ID" value="KJL33790.1"/>
    <property type="molecule type" value="Genomic_DNA"/>
</dbReference>
<keyword evidence="9" id="KW-1185">Reference proteome</keyword>
<dbReference type="InterPro" id="IPR024320">
    <property type="entry name" value="LPG_synthase_C"/>
</dbReference>
<protein>
    <submittedName>
        <fullName evidence="8">Phosphatidylglycerol lysyltransferase</fullName>
        <ecNumber evidence="8">2.3.2.3</ecNumber>
    </submittedName>
</protein>
<reference evidence="8 9" key="1">
    <citation type="submission" date="2015-02" db="EMBL/GenBank/DDBJ databases">
        <title>Draft genome sequences of ten Microbacterium spp. with emphasis on heavy metal contaminated environments.</title>
        <authorList>
            <person name="Corretto E."/>
        </authorList>
    </citation>
    <scope>NUCLEOTIDE SEQUENCE [LARGE SCALE GENOMIC DNA]</scope>
    <source>
        <strain evidence="8 9">ARN176</strain>
    </source>
</reference>
<accession>A0A0F0LNE8</accession>
<dbReference type="GO" id="GO:0005886">
    <property type="term" value="C:plasma membrane"/>
    <property type="evidence" value="ECO:0007669"/>
    <property type="project" value="UniProtKB-SubCell"/>
</dbReference>
<comment type="caution">
    <text evidence="8">The sequence shown here is derived from an EMBL/GenBank/DDBJ whole genome shotgun (WGS) entry which is preliminary data.</text>
</comment>
<dbReference type="Pfam" id="PF09924">
    <property type="entry name" value="LPG_synthase_C"/>
    <property type="match status" value="1"/>
</dbReference>
<evidence type="ECO:0000256" key="5">
    <source>
        <dbReference type="ARBA" id="ARBA00023136"/>
    </source>
</evidence>
<feature type="transmembrane region" description="Helical" evidence="6">
    <location>
        <begin position="106"/>
        <end position="122"/>
    </location>
</feature>
<proteinExistence type="predicted"/>
<keyword evidence="5 6" id="KW-0472">Membrane</keyword>
<keyword evidence="3 6" id="KW-0812">Transmembrane</keyword>
<feature type="transmembrane region" description="Helical" evidence="6">
    <location>
        <begin position="73"/>
        <end position="94"/>
    </location>
</feature>
<keyword evidence="4 6" id="KW-1133">Transmembrane helix</keyword>
<dbReference type="PATRIC" id="fig|582680.6.peg.1637"/>
<evidence type="ECO:0000256" key="6">
    <source>
        <dbReference type="SAM" id="Phobius"/>
    </source>
</evidence>
<dbReference type="AlphaFoldDB" id="A0A0F0LNE8"/>
<feature type="transmembrane region" description="Helical" evidence="6">
    <location>
        <begin position="290"/>
        <end position="310"/>
    </location>
</feature>
<feature type="transmembrane region" description="Helical" evidence="6">
    <location>
        <begin position="43"/>
        <end position="61"/>
    </location>
</feature>
<feature type="transmembrane region" description="Helical" evidence="6">
    <location>
        <begin position="248"/>
        <end position="270"/>
    </location>
</feature>
<keyword evidence="8" id="KW-0012">Acyltransferase</keyword>
<dbReference type="STRING" id="582680.RS86_01587"/>
<evidence type="ECO:0000256" key="3">
    <source>
        <dbReference type="ARBA" id="ARBA00022692"/>
    </source>
</evidence>
<dbReference type="Proteomes" id="UP000033740">
    <property type="component" value="Unassembled WGS sequence"/>
</dbReference>
<gene>
    <name evidence="8" type="primary">mprF_2</name>
    <name evidence="8" type="ORF">RS86_01587</name>
</gene>
<dbReference type="RefSeq" id="WP_235281687.1">
    <property type="nucleotide sequence ID" value="NZ_JYIX01000032.1"/>
</dbReference>
<evidence type="ECO:0000256" key="2">
    <source>
        <dbReference type="ARBA" id="ARBA00022475"/>
    </source>
</evidence>
<dbReference type="PANTHER" id="PTHR34697">
    <property type="entry name" value="PHOSPHATIDYLGLYCEROL LYSYLTRANSFERASE"/>
    <property type="match status" value="1"/>
</dbReference>
<feature type="transmembrane region" description="Helical" evidence="6">
    <location>
        <begin position="134"/>
        <end position="152"/>
    </location>
</feature>